<keyword evidence="5" id="KW-0325">Glycoprotein</keyword>
<reference evidence="7 8" key="1">
    <citation type="journal article" date="2017" name="Curr. Biol.">
        <title>The Evolution of Venom by Co-option of Single-Copy Genes.</title>
        <authorList>
            <person name="Martinson E.O."/>
            <person name="Mrinalini"/>
            <person name="Kelkar Y.D."/>
            <person name="Chang C.H."/>
            <person name="Werren J.H."/>
        </authorList>
    </citation>
    <scope>NUCLEOTIDE SEQUENCE [LARGE SCALE GENOMIC DNA]</scope>
    <source>
        <strain evidence="7 8">Alberta</strain>
        <tissue evidence="7">Whole body</tissue>
    </source>
</reference>
<sequence>MTYTLLIWILAFILGIGASSDNLETMYEWKYLKVTPLPLKYLTEGRREGNKYVISKINKYNETAFFNYREVVPFDVDVSSDGRVFITVVPKSDVKVSLLTVSNKTEDNGPLLEPYPDHSWHAHRTDCRKIISSWSITIDSCNRLWVLDSGRVDRVEVCPAKLMAFNLKDNTLIKSYEMPKNVYANAKNRSALVNPVIHTNKLQCDNFTVFIADSEGYGLIAFDGKTFRRFEGNEYNPQSQHQIFHVAGESFPLPGGIVPMDLDPAGKQLFFAPLASRALNAQNTNDLVKGKKPATTGANDIFDEQATAFRWSNRDVLFAGLTSTKIVCWNRKSELCEDDFDTVAEDREKLQYITALKMIPEESSKSGEEELLVMTNRLQKSINSINNRNFDEINFRVMKGKVRQLIKDTACEGAVCDECYGHIYGEITD</sequence>
<keyword evidence="3" id="KW-0964">Secreted</keyword>
<evidence type="ECO:0000256" key="1">
    <source>
        <dbReference type="ARBA" id="ARBA00004613"/>
    </source>
</evidence>
<name>A0A232FLZ5_9HYME</name>
<comment type="subcellular location">
    <subcellularLocation>
        <location evidence="1">Secreted</location>
    </subcellularLocation>
</comment>
<dbReference type="PANTHER" id="PTHR10009">
    <property type="entry name" value="PROTEIN YELLOW-RELATED"/>
    <property type="match status" value="1"/>
</dbReference>
<feature type="chain" id="PRO_5012986018" evidence="6">
    <location>
        <begin position="21"/>
        <end position="429"/>
    </location>
</feature>
<evidence type="ECO:0000256" key="3">
    <source>
        <dbReference type="ARBA" id="ARBA00022525"/>
    </source>
</evidence>
<evidence type="ECO:0000256" key="4">
    <source>
        <dbReference type="ARBA" id="ARBA00022729"/>
    </source>
</evidence>
<dbReference type="Pfam" id="PF03022">
    <property type="entry name" value="MRJP"/>
    <property type="match status" value="1"/>
</dbReference>
<protein>
    <submittedName>
        <fullName evidence="7">Uncharacterized protein</fullName>
    </submittedName>
</protein>
<comment type="caution">
    <text evidence="7">The sequence shown here is derived from an EMBL/GenBank/DDBJ whole genome shotgun (WGS) entry which is preliminary data.</text>
</comment>
<gene>
    <name evidence="7" type="ORF">TSAR_003110</name>
</gene>
<keyword evidence="4 6" id="KW-0732">Signal</keyword>
<dbReference type="OrthoDB" id="8184345at2759"/>
<dbReference type="SUPFAM" id="SSF75011">
    <property type="entry name" value="3-carboxy-cis,cis-mucoante lactonizing enzyme"/>
    <property type="match status" value="1"/>
</dbReference>
<dbReference type="GO" id="GO:0005576">
    <property type="term" value="C:extracellular region"/>
    <property type="evidence" value="ECO:0007669"/>
    <property type="project" value="UniProtKB-SubCell"/>
</dbReference>
<dbReference type="Proteomes" id="UP000215335">
    <property type="component" value="Unassembled WGS sequence"/>
</dbReference>
<dbReference type="AlphaFoldDB" id="A0A232FLZ5"/>
<keyword evidence="8" id="KW-1185">Reference proteome</keyword>
<feature type="signal peptide" evidence="6">
    <location>
        <begin position="1"/>
        <end position="20"/>
    </location>
</feature>
<proteinExistence type="inferred from homology"/>
<evidence type="ECO:0000256" key="2">
    <source>
        <dbReference type="ARBA" id="ARBA00009127"/>
    </source>
</evidence>
<evidence type="ECO:0000256" key="5">
    <source>
        <dbReference type="ARBA" id="ARBA00023180"/>
    </source>
</evidence>
<accession>A0A232FLZ5</accession>
<dbReference type="InterPro" id="IPR017996">
    <property type="entry name" value="MRJP/yellow-related"/>
</dbReference>
<evidence type="ECO:0000256" key="6">
    <source>
        <dbReference type="SAM" id="SignalP"/>
    </source>
</evidence>
<dbReference type="InterPro" id="IPR011042">
    <property type="entry name" value="6-blade_b-propeller_TolB-like"/>
</dbReference>
<dbReference type="Gene3D" id="2.120.10.30">
    <property type="entry name" value="TolB, C-terminal domain"/>
    <property type="match status" value="1"/>
</dbReference>
<dbReference type="PRINTS" id="PR01366">
    <property type="entry name" value="ROYALJELLY"/>
</dbReference>
<comment type="similarity">
    <text evidence="2">Belongs to the major royal jelly protein family.</text>
</comment>
<evidence type="ECO:0000313" key="7">
    <source>
        <dbReference type="EMBL" id="OXU31754.1"/>
    </source>
</evidence>
<dbReference type="EMBL" id="NNAY01000032">
    <property type="protein sequence ID" value="OXU31754.1"/>
    <property type="molecule type" value="Genomic_DNA"/>
</dbReference>
<evidence type="ECO:0000313" key="8">
    <source>
        <dbReference type="Proteomes" id="UP000215335"/>
    </source>
</evidence>
<organism evidence="7 8">
    <name type="scientific">Trichomalopsis sarcophagae</name>
    <dbReference type="NCBI Taxonomy" id="543379"/>
    <lineage>
        <taxon>Eukaryota</taxon>
        <taxon>Metazoa</taxon>
        <taxon>Ecdysozoa</taxon>
        <taxon>Arthropoda</taxon>
        <taxon>Hexapoda</taxon>
        <taxon>Insecta</taxon>
        <taxon>Pterygota</taxon>
        <taxon>Neoptera</taxon>
        <taxon>Endopterygota</taxon>
        <taxon>Hymenoptera</taxon>
        <taxon>Apocrita</taxon>
        <taxon>Proctotrupomorpha</taxon>
        <taxon>Chalcidoidea</taxon>
        <taxon>Pteromalidae</taxon>
        <taxon>Pteromalinae</taxon>
        <taxon>Trichomalopsis</taxon>
    </lineage>
</organism>
<dbReference type="PANTHER" id="PTHR10009:SF7">
    <property type="entry name" value="GH10609P-RELATED"/>
    <property type="match status" value="1"/>
</dbReference>